<dbReference type="SUPFAM" id="SSF88723">
    <property type="entry name" value="PIN domain-like"/>
    <property type="match status" value="1"/>
</dbReference>
<name>A0ABS5SC02_9BACT</name>
<gene>
    <name evidence="2" type="ORF">KI810_06510</name>
</gene>
<comment type="caution">
    <text evidence="2">The sequence shown here is derived from an EMBL/GenBank/DDBJ whole genome shotgun (WGS) entry which is preliminary data.</text>
</comment>
<dbReference type="Proteomes" id="UP000756860">
    <property type="component" value="Unassembled WGS sequence"/>
</dbReference>
<dbReference type="PANTHER" id="PTHR34610:SF4">
    <property type="entry name" value="SLL8027 PROTEIN"/>
    <property type="match status" value="1"/>
</dbReference>
<organism evidence="2 3">
    <name type="scientific">Geomobilimonas luticola</name>
    <dbReference type="NCBI Taxonomy" id="1114878"/>
    <lineage>
        <taxon>Bacteria</taxon>
        <taxon>Pseudomonadati</taxon>
        <taxon>Thermodesulfobacteriota</taxon>
        <taxon>Desulfuromonadia</taxon>
        <taxon>Geobacterales</taxon>
        <taxon>Geobacteraceae</taxon>
        <taxon>Geomobilimonas</taxon>
    </lineage>
</organism>
<dbReference type="PANTHER" id="PTHR34610">
    <property type="entry name" value="SSL7007 PROTEIN"/>
    <property type="match status" value="1"/>
</dbReference>
<protein>
    <submittedName>
        <fullName evidence="2">PIN domain-containing protein</fullName>
    </submittedName>
</protein>
<dbReference type="InterPro" id="IPR029060">
    <property type="entry name" value="PIN-like_dom_sf"/>
</dbReference>
<evidence type="ECO:0000313" key="3">
    <source>
        <dbReference type="Proteomes" id="UP000756860"/>
    </source>
</evidence>
<sequence>MAKKRPASRVFLDSNVIISGLLSDRGAPRIILDLLCLDLTPLKGLTGAYNLMEVERNLSRKLPAALPLYQEYLPRLNLEVVPLPTWQELVPYLGITADKDVPVLVSAVNGKADYLVTGDNKDFGVLKEEERFPFRIVSPAEFLDVFSEVIAS</sequence>
<feature type="domain" description="PIN" evidence="1">
    <location>
        <begin position="9"/>
        <end position="121"/>
    </location>
</feature>
<evidence type="ECO:0000313" key="2">
    <source>
        <dbReference type="EMBL" id="MBT0652700.1"/>
    </source>
</evidence>
<evidence type="ECO:0000259" key="1">
    <source>
        <dbReference type="Pfam" id="PF13470"/>
    </source>
</evidence>
<proteinExistence type="predicted"/>
<dbReference type="RefSeq" id="WP_214174619.1">
    <property type="nucleotide sequence ID" value="NZ_JAHCVK010000001.1"/>
</dbReference>
<dbReference type="InterPro" id="IPR002716">
    <property type="entry name" value="PIN_dom"/>
</dbReference>
<keyword evidence="3" id="KW-1185">Reference proteome</keyword>
<accession>A0ABS5SC02</accession>
<dbReference type="Pfam" id="PF13470">
    <property type="entry name" value="PIN_3"/>
    <property type="match status" value="1"/>
</dbReference>
<dbReference type="InterPro" id="IPR002850">
    <property type="entry name" value="PIN_toxin-like"/>
</dbReference>
<dbReference type="EMBL" id="JAHCVK010000001">
    <property type="protein sequence ID" value="MBT0652700.1"/>
    <property type="molecule type" value="Genomic_DNA"/>
</dbReference>
<reference evidence="2 3" key="1">
    <citation type="submission" date="2021-05" db="EMBL/GenBank/DDBJ databases">
        <title>The draft genome of Geobacter luticola JCM 17780.</title>
        <authorList>
            <person name="Xu Z."/>
            <person name="Masuda Y."/>
            <person name="Itoh H."/>
            <person name="Senoo K."/>
        </authorList>
    </citation>
    <scope>NUCLEOTIDE SEQUENCE [LARGE SCALE GENOMIC DNA]</scope>
    <source>
        <strain evidence="2 3">JCM 17780</strain>
    </source>
</reference>